<dbReference type="InterPro" id="IPR014015">
    <property type="entry name" value="Helicase_SF3_DNA-vir"/>
</dbReference>
<dbReference type="PANTHER" id="PTHR35372:SF2">
    <property type="entry name" value="SF3 HELICASE DOMAIN-CONTAINING PROTEIN"/>
    <property type="match status" value="1"/>
</dbReference>
<name>A0ABR8YRX0_9CLOT</name>
<protein>
    <recommendedName>
        <fullName evidence="4">SF3 helicase domain-containing protein</fullName>
    </recommendedName>
</protein>
<dbReference type="PROSITE" id="PS51206">
    <property type="entry name" value="SF3_HELICASE_1"/>
    <property type="match status" value="1"/>
</dbReference>
<keyword evidence="6" id="KW-1185">Reference proteome</keyword>
<dbReference type="SUPFAM" id="SSF52540">
    <property type="entry name" value="P-loop containing nucleoside triphosphate hydrolases"/>
    <property type="match status" value="1"/>
</dbReference>
<comment type="caution">
    <text evidence="5">The sequence shown here is derived from an EMBL/GenBank/DDBJ whole genome shotgun (WGS) entry which is preliminary data.</text>
</comment>
<evidence type="ECO:0000313" key="6">
    <source>
        <dbReference type="Proteomes" id="UP000627166"/>
    </source>
</evidence>
<dbReference type="SMART" id="SM00885">
    <property type="entry name" value="D5_N"/>
    <property type="match status" value="1"/>
</dbReference>
<evidence type="ECO:0000256" key="1">
    <source>
        <dbReference type="ARBA" id="ARBA00022741"/>
    </source>
</evidence>
<organism evidence="5 6">
    <name type="scientific">Clostridium faecium</name>
    <dbReference type="NCBI Taxonomy" id="2762223"/>
    <lineage>
        <taxon>Bacteria</taxon>
        <taxon>Bacillati</taxon>
        <taxon>Bacillota</taxon>
        <taxon>Clostridia</taxon>
        <taxon>Eubacteriales</taxon>
        <taxon>Clostridiaceae</taxon>
        <taxon>Clostridium</taxon>
    </lineage>
</organism>
<dbReference type="InterPro" id="IPR006500">
    <property type="entry name" value="Helicase_put_C_phage/plasmid"/>
</dbReference>
<proteinExistence type="predicted"/>
<dbReference type="EMBL" id="JACSQB010000053">
    <property type="protein sequence ID" value="MBD8046969.1"/>
    <property type="molecule type" value="Genomic_DNA"/>
</dbReference>
<accession>A0ABR8YRX0</accession>
<dbReference type="InterPro" id="IPR045455">
    <property type="entry name" value="NrS-1_pol-like_helicase"/>
</dbReference>
<keyword evidence="1" id="KW-0547">Nucleotide-binding</keyword>
<dbReference type="PANTHER" id="PTHR35372">
    <property type="entry name" value="ATP BINDING PROTEIN-RELATED"/>
    <property type="match status" value="1"/>
</dbReference>
<dbReference type="InterPro" id="IPR051620">
    <property type="entry name" value="ORF904-like_C"/>
</dbReference>
<keyword evidence="2" id="KW-0378">Hydrolase</keyword>
<dbReference type="Proteomes" id="UP000627166">
    <property type="component" value="Unassembled WGS sequence"/>
</dbReference>
<dbReference type="NCBIfam" id="TIGR01613">
    <property type="entry name" value="primase_Cterm"/>
    <property type="match status" value="1"/>
</dbReference>
<dbReference type="Gene3D" id="3.40.50.300">
    <property type="entry name" value="P-loop containing nucleotide triphosphate hydrolases"/>
    <property type="match status" value="1"/>
</dbReference>
<dbReference type="RefSeq" id="WP_191739943.1">
    <property type="nucleotide sequence ID" value="NZ_JACSQB010000053.1"/>
</dbReference>
<dbReference type="InterPro" id="IPR027417">
    <property type="entry name" value="P-loop_NTPase"/>
</dbReference>
<keyword evidence="3" id="KW-0067">ATP-binding</keyword>
<dbReference type="Pfam" id="PF19263">
    <property type="entry name" value="DUF5906"/>
    <property type="match status" value="1"/>
</dbReference>
<dbReference type="InterPro" id="IPR014818">
    <property type="entry name" value="Phage/plasmid_primase_P4_C"/>
</dbReference>
<feature type="domain" description="SF3 helicase" evidence="4">
    <location>
        <begin position="163"/>
        <end position="318"/>
    </location>
</feature>
<sequence>MLTEEHLREIQEMGITICNKTLKFKNFSPNRFAEYVSKKSNLIYSKGDFYNYKNGKWTKIEELKVLQNLRKILHKYYKDIWSTKREKEYIEALKRIIYYDGEFNSNKRYINMLNGMYDLEEFSLVEHNKNFYSTIQIPINYLPNAECPMFIKFLKDSFQDDEESEKLAQEWAGYLLTAETKAQKALLLYGSGANGKGVFIDLISECIGEENISNIPLNELHRGFSRICLLNKLANISSENETNGKSINTQYFKMITGEDIINAEQKNKPVISFRNTAKIVLSTNNLPHTRDNSYGYWRRISVLNFCNTVKEEDRDRDLKDKLKTELQGIFLWAIDGLKRLKENNYKFTESKNSEQVLSQYQREINPFILFFEECIQKVDKSYREDNRVIYKSFKMWAKANGMEGLAQISVQKFWRKFEEEAKRLGIEECVSKKSGNVRYHTCVKVVGDFRFDEVNNPVYRGTLGG</sequence>
<dbReference type="Pfam" id="PF08706">
    <property type="entry name" value="D5_N"/>
    <property type="match status" value="1"/>
</dbReference>
<evidence type="ECO:0000256" key="3">
    <source>
        <dbReference type="ARBA" id="ARBA00022840"/>
    </source>
</evidence>
<gene>
    <name evidence="5" type="ORF">H9637_07940</name>
</gene>
<evidence type="ECO:0000259" key="4">
    <source>
        <dbReference type="PROSITE" id="PS51206"/>
    </source>
</evidence>
<evidence type="ECO:0000313" key="5">
    <source>
        <dbReference type="EMBL" id="MBD8046969.1"/>
    </source>
</evidence>
<reference evidence="5 6" key="1">
    <citation type="submission" date="2020-08" db="EMBL/GenBank/DDBJ databases">
        <title>A Genomic Blueprint of the Chicken Gut Microbiome.</title>
        <authorList>
            <person name="Gilroy R."/>
            <person name="Ravi A."/>
            <person name="Getino M."/>
            <person name="Pursley I."/>
            <person name="Horton D.L."/>
            <person name="Alikhan N.-F."/>
            <person name="Baker D."/>
            <person name="Gharbi K."/>
            <person name="Hall N."/>
            <person name="Watson M."/>
            <person name="Adriaenssens E.M."/>
            <person name="Foster-Nyarko E."/>
            <person name="Jarju S."/>
            <person name="Secka A."/>
            <person name="Antonio M."/>
            <person name="Oren A."/>
            <person name="Chaudhuri R."/>
            <person name="La Ragione R.M."/>
            <person name="Hildebrand F."/>
            <person name="Pallen M.J."/>
        </authorList>
    </citation>
    <scope>NUCLEOTIDE SEQUENCE [LARGE SCALE GENOMIC DNA]</scope>
    <source>
        <strain evidence="5 6">N37</strain>
    </source>
</reference>
<evidence type="ECO:0000256" key="2">
    <source>
        <dbReference type="ARBA" id="ARBA00022801"/>
    </source>
</evidence>